<proteinExistence type="predicted"/>
<dbReference type="EMBL" id="NOXF01000009">
    <property type="protein sequence ID" value="PEQ23961.1"/>
    <property type="molecule type" value="Genomic_DNA"/>
</dbReference>
<reference evidence="2 4" key="1">
    <citation type="submission" date="2007-08" db="EMBL/GenBank/DDBJ databases">
        <title>Draft genome sequence of Clostridium leptum (DSM 753).</title>
        <authorList>
            <person name="Sudarsanam P."/>
            <person name="Ley R."/>
            <person name="Guruge J."/>
            <person name="Turnbaugh P.J."/>
            <person name="Mahowald M."/>
            <person name="Liep D."/>
            <person name="Gordon J."/>
        </authorList>
    </citation>
    <scope>NUCLEOTIDE SEQUENCE [LARGE SCALE GENOMIC DNA]</scope>
    <source>
        <strain evidence="2 4">DSM 753</strain>
    </source>
</reference>
<comment type="caution">
    <text evidence="2">The sequence shown here is derived from an EMBL/GenBank/DDBJ whole genome shotgun (WGS) entry which is preliminary data.</text>
</comment>
<keyword evidence="5" id="KW-1185">Reference proteome</keyword>
<feature type="compositionally biased region" description="Basic residues" evidence="1">
    <location>
        <begin position="53"/>
        <end position="62"/>
    </location>
</feature>
<feature type="compositionally biased region" description="Basic and acidic residues" evidence="1">
    <location>
        <begin position="16"/>
        <end position="26"/>
    </location>
</feature>
<gene>
    <name evidence="3" type="ORF">CH238_11310</name>
    <name evidence="2" type="ORF">CLOLEP_02627</name>
</gene>
<feature type="region of interest" description="Disordered" evidence="1">
    <location>
        <begin position="16"/>
        <end position="36"/>
    </location>
</feature>
<dbReference type="Proteomes" id="UP000220611">
    <property type="component" value="Unassembled WGS sequence"/>
</dbReference>
<evidence type="ECO:0000256" key="1">
    <source>
        <dbReference type="SAM" id="MobiDB-lite"/>
    </source>
</evidence>
<dbReference type="Proteomes" id="UP000003490">
    <property type="component" value="Unassembled WGS sequence"/>
</dbReference>
<dbReference type="HOGENOM" id="CLU_2477869_0_0_9"/>
<evidence type="ECO:0000313" key="3">
    <source>
        <dbReference type="EMBL" id="PEQ23961.1"/>
    </source>
</evidence>
<dbReference type="EMBL" id="ABCB02000019">
    <property type="protein sequence ID" value="EDO61015.1"/>
    <property type="molecule type" value="Genomic_DNA"/>
</dbReference>
<feature type="region of interest" description="Disordered" evidence="1">
    <location>
        <begin position="53"/>
        <end position="87"/>
    </location>
</feature>
<name>A7VVL4_9FIRM</name>
<reference evidence="3 5" key="3">
    <citation type="submission" date="2017-07" db="EMBL/GenBank/DDBJ databases">
        <title>Prevalence of linear plasmids in Cutibacterium (Propionibacterium) acnes isolates obtained from prostatic tissue.</title>
        <authorList>
            <person name="Davidsson S."/>
            <person name="Carlsson J."/>
            <person name="Molling P."/>
            <person name="Andren O."/>
            <person name="Andersson S.-O."/>
            <person name="Brzuszkiewicz E."/>
            <person name="Poehlein A."/>
            <person name="Al-Zeer M."/>
            <person name="Brinkmann V."/>
            <person name="Scavenius C."/>
            <person name="Nazipi S."/>
            <person name="Soderquist B."/>
            <person name="Bruggemann H."/>
        </authorList>
    </citation>
    <scope>NUCLEOTIDE SEQUENCE [LARGE SCALE GENOMIC DNA]</scope>
    <source>
        <strain evidence="3 5">DSM 753</strain>
    </source>
</reference>
<evidence type="ECO:0000313" key="2">
    <source>
        <dbReference type="EMBL" id="EDO61015.1"/>
    </source>
</evidence>
<reference evidence="2 4" key="2">
    <citation type="submission" date="2007-08" db="EMBL/GenBank/DDBJ databases">
        <authorList>
            <person name="Fulton L."/>
            <person name="Clifton S."/>
            <person name="Fulton B."/>
            <person name="Xu J."/>
            <person name="Minx P."/>
            <person name="Pepin K.H."/>
            <person name="Johnson M."/>
            <person name="Thiruvilangam P."/>
            <person name="Bhonagiri V."/>
            <person name="Nash W.E."/>
            <person name="Wang C."/>
            <person name="Mardis E.R."/>
            <person name="Wilson R.K."/>
        </authorList>
    </citation>
    <scope>NUCLEOTIDE SEQUENCE [LARGE SCALE GENOMIC DNA]</scope>
    <source>
        <strain evidence="2 4">DSM 753</strain>
    </source>
</reference>
<evidence type="ECO:0000313" key="5">
    <source>
        <dbReference type="Proteomes" id="UP000220611"/>
    </source>
</evidence>
<evidence type="ECO:0000313" key="4">
    <source>
        <dbReference type="Proteomes" id="UP000003490"/>
    </source>
</evidence>
<protein>
    <submittedName>
        <fullName evidence="2">Uncharacterized protein</fullName>
    </submittedName>
</protein>
<sequence length="87" mass="9429">MVKEDGGSPVLFLIDAERGKPLEKSEAGGLGKHSRKSLLPKAAEGALKTALRRSKAACRNHQRNGFPYGRRESCRTSSAGRAERKPP</sequence>
<accession>A7VVL4</accession>
<dbReference type="AlphaFoldDB" id="A7VVL4"/>
<organism evidence="2 4">
    <name type="scientific">[Clostridium] leptum DSM 753</name>
    <dbReference type="NCBI Taxonomy" id="428125"/>
    <lineage>
        <taxon>Bacteria</taxon>
        <taxon>Bacillati</taxon>
        <taxon>Bacillota</taxon>
        <taxon>Clostridia</taxon>
        <taxon>Eubacteriales</taxon>
        <taxon>Oscillospiraceae</taxon>
        <taxon>Oscillospiraceae incertae sedis</taxon>
    </lineage>
</organism>